<gene>
    <name evidence="2" type="ORF">ACFSQP_07545</name>
</gene>
<evidence type="ECO:0000256" key="1">
    <source>
        <dbReference type="SAM" id="Phobius"/>
    </source>
</evidence>
<dbReference type="RefSeq" id="WP_376893001.1">
    <property type="nucleotide sequence ID" value="NZ_JBHULS010000002.1"/>
</dbReference>
<feature type="transmembrane region" description="Helical" evidence="1">
    <location>
        <begin position="64"/>
        <end position="84"/>
    </location>
</feature>
<evidence type="ECO:0008006" key="4">
    <source>
        <dbReference type="Google" id="ProtNLM"/>
    </source>
</evidence>
<name>A0ABW5KUZ1_9FLAO</name>
<reference evidence="3" key="1">
    <citation type="journal article" date="2019" name="Int. J. Syst. Evol. Microbiol.">
        <title>The Global Catalogue of Microorganisms (GCM) 10K type strain sequencing project: providing services to taxonomists for standard genome sequencing and annotation.</title>
        <authorList>
            <consortium name="The Broad Institute Genomics Platform"/>
            <consortium name="The Broad Institute Genome Sequencing Center for Infectious Disease"/>
            <person name="Wu L."/>
            <person name="Ma J."/>
        </authorList>
    </citation>
    <scope>NUCLEOTIDE SEQUENCE [LARGE SCALE GENOMIC DNA]</scope>
    <source>
        <strain evidence="3">KCTC 42587</strain>
    </source>
</reference>
<evidence type="ECO:0000313" key="2">
    <source>
        <dbReference type="EMBL" id="MFD2551665.1"/>
    </source>
</evidence>
<dbReference type="Proteomes" id="UP001597472">
    <property type="component" value="Unassembled WGS sequence"/>
</dbReference>
<keyword evidence="1" id="KW-0812">Transmembrane</keyword>
<dbReference type="EMBL" id="JBHULS010000002">
    <property type="protein sequence ID" value="MFD2551665.1"/>
    <property type="molecule type" value="Genomic_DNA"/>
</dbReference>
<feature type="transmembrane region" description="Helical" evidence="1">
    <location>
        <begin position="37"/>
        <end position="57"/>
    </location>
</feature>
<keyword evidence="1" id="KW-1133">Transmembrane helix</keyword>
<accession>A0ABW5KUZ1</accession>
<keyword evidence="3" id="KW-1185">Reference proteome</keyword>
<sequence length="117" mass="13664">MKILAQPVFYISIGIAASIYFAQRLNIPLPSWINNYVNDFLCMPIVLSISLAILRFIKKTEDLFVPLPVILGLTLYFSVYFEWFMPQVSARYTADFIDVGLYFIGALLFFRYQKRLF</sequence>
<comment type="caution">
    <text evidence="2">The sequence shown here is derived from an EMBL/GenBank/DDBJ whole genome shotgun (WGS) entry which is preliminary data.</text>
</comment>
<evidence type="ECO:0000313" key="3">
    <source>
        <dbReference type="Proteomes" id="UP001597472"/>
    </source>
</evidence>
<proteinExistence type="predicted"/>
<keyword evidence="1" id="KW-0472">Membrane</keyword>
<protein>
    <recommendedName>
        <fullName evidence="4">Magnesium citrate secondary transporter</fullName>
    </recommendedName>
</protein>
<feature type="transmembrane region" description="Helical" evidence="1">
    <location>
        <begin position="90"/>
        <end position="110"/>
    </location>
</feature>
<feature type="transmembrane region" description="Helical" evidence="1">
    <location>
        <begin position="7"/>
        <end position="25"/>
    </location>
</feature>
<organism evidence="2 3">
    <name type="scientific">Bizionia sediminis</name>
    <dbReference type="NCBI Taxonomy" id="1737064"/>
    <lineage>
        <taxon>Bacteria</taxon>
        <taxon>Pseudomonadati</taxon>
        <taxon>Bacteroidota</taxon>
        <taxon>Flavobacteriia</taxon>
        <taxon>Flavobacteriales</taxon>
        <taxon>Flavobacteriaceae</taxon>
        <taxon>Bizionia</taxon>
    </lineage>
</organism>